<name>A0A9Q0MNT3_9DIPT</name>
<gene>
    <name evidence="1" type="ORF">Bhyg_13837</name>
</gene>
<dbReference type="AlphaFoldDB" id="A0A9Q0MNT3"/>
<reference evidence="1" key="1">
    <citation type="submission" date="2022-07" db="EMBL/GenBank/DDBJ databases">
        <authorList>
            <person name="Trinca V."/>
            <person name="Uliana J.V.C."/>
            <person name="Torres T.T."/>
            <person name="Ward R.J."/>
            <person name="Monesi N."/>
        </authorList>
    </citation>
    <scope>NUCLEOTIDE SEQUENCE</scope>
    <source>
        <strain evidence="1">HSMRA1968</strain>
        <tissue evidence="1">Whole embryos</tissue>
    </source>
</reference>
<protein>
    <submittedName>
        <fullName evidence="1">Uncharacterized protein</fullName>
    </submittedName>
</protein>
<organism evidence="1 2">
    <name type="scientific">Pseudolycoriella hygida</name>
    <dbReference type="NCBI Taxonomy" id="35572"/>
    <lineage>
        <taxon>Eukaryota</taxon>
        <taxon>Metazoa</taxon>
        <taxon>Ecdysozoa</taxon>
        <taxon>Arthropoda</taxon>
        <taxon>Hexapoda</taxon>
        <taxon>Insecta</taxon>
        <taxon>Pterygota</taxon>
        <taxon>Neoptera</taxon>
        <taxon>Endopterygota</taxon>
        <taxon>Diptera</taxon>
        <taxon>Nematocera</taxon>
        <taxon>Sciaroidea</taxon>
        <taxon>Sciaridae</taxon>
        <taxon>Pseudolycoriella</taxon>
    </lineage>
</organism>
<dbReference type="OrthoDB" id="10408735at2759"/>
<proteinExistence type="predicted"/>
<keyword evidence="2" id="KW-1185">Reference proteome</keyword>
<dbReference type="EMBL" id="WJQU01000004">
    <property type="protein sequence ID" value="KAJ6635252.1"/>
    <property type="molecule type" value="Genomic_DNA"/>
</dbReference>
<evidence type="ECO:0000313" key="1">
    <source>
        <dbReference type="EMBL" id="KAJ6635252.1"/>
    </source>
</evidence>
<evidence type="ECO:0000313" key="2">
    <source>
        <dbReference type="Proteomes" id="UP001151699"/>
    </source>
</evidence>
<accession>A0A9Q0MNT3</accession>
<dbReference type="Proteomes" id="UP001151699">
    <property type="component" value="Chromosome C"/>
</dbReference>
<comment type="caution">
    <text evidence="1">The sequence shown here is derived from an EMBL/GenBank/DDBJ whole genome shotgun (WGS) entry which is preliminary data.</text>
</comment>
<sequence>MNQINCCISGGYVVYRAGFSSNYTDVDIFIDGHNFDETSFLEWDNEIRVVPKENYVHVGRLRKRFTITTTDEVSNMSNKIDFIIWHCDIKTDNNHMFSELVTSEFDIDVCRTSIIMVEEECRMVFNSNFKLFIRNETQEFQYVTNENKAHCKRFLKYVKRLKPCYRLFFSSCAPSFDIEHLMRFRELTLERNDMCA</sequence>